<proteinExistence type="predicted"/>
<dbReference type="STRING" id="945713.IALB_0220"/>
<feature type="coiled-coil region" evidence="1">
    <location>
        <begin position="194"/>
        <end position="245"/>
    </location>
</feature>
<protein>
    <recommendedName>
        <fullName evidence="4">Lipoprotein</fullName>
    </recommendedName>
</protein>
<keyword evidence="3" id="KW-1185">Reference proteome</keyword>
<dbReference type="KEGG" id="ial:IALB_0220"/>
<evidence type="ECO:0000313" key="3">
    <source>
        <dbReference type="Proteomes" id="UP000007394"/>
    </source>
</evidence>
<dbReference type="EMBL" id="CP003418">
    <property type="protein sequence ID" value="AFH47932.1"/>
    <property type="molecule type" value="Genomic_DNA"/>
</dbReference>
<reference evidence="2 3" key="1">
    <citation type="journal article" date="2012" name="Front. Microbiol.">
        <title>Complete genome of Ignavibacterium album, a metabolically versatile, flagellated, facultative anaerobe from the phylum Chlorobi.</title>
        <authorList>
            <person name="Liu Z."/>
            <person name="Frigaard N.-U."/>
            <person name="Vogl K."/>
            <person name="Iino T."/>
            <person name="Ohkuma M."/>
            <person name="Overmann J."/>
            <person name="Bryant D.A."/>
        </authorList>
    </citation>
    <scope>NUCLEOTIDE SEQUENCE [LARGE SCALE GENOMIC DNA]</scope>
    <source>
        <strain evidence="3">DSM 19864 / JCM 16511 / NBRC 101810 / Mat9-16</strain>
    </source>
</reference>
<dbReference type="HOGENOM" id="CLU_885028_0_0_10"/>
<organism evidence="2 3">
    <name type="scientific">Ignavibacterium album (strain DSM 19864 / JCM 16511 / NBRC 101810 / Mat9-16)</name>
    <dbReference type="NCBI Taxonomy" id="945713"/>
    <lineage>
        <taxon>Bacteria</taxon>
        <taxon>Pseudomonadati</taxon>
        <taxon>Ignavibacteriota</taxon>
        <taxon>Ignavibacteria</taxon>
        <taxon>Ignavibacteriales</taxon>
        <taxon>Ignavibacteriaceae</taxon>
        <taxon>Ignavibacterium</taxon>
    </lineage>
</organism>
<gene>
    <name evidence="2" type="ordered locus">IALB_0220</name>
</gene>
<evidence type="ECO:0008006" key="4">
    <source>
        <dbReference type="Google" id="ProtNLM"/>
    </source>
</evidence>
<dbReference type="Proteomes" id="UP000007394">
    <property type="component" value="Chromosome"/>
</dbReference>
<sequence>MKQISSTKEFEYIFLSISFSLLLLTACSSGEIIRNSETATVDKTFIFRDGNDNYRVEFDGDKIKSIYKNNQKLPDNEIDNYKDLVIYELKNLTKDSYSNKDKSKRIKIFIDRDSAERDSSESDEQESDFPMSFRFKIDDDFLKDMRIELDSMLKELKDKDFEIRINPDDMKSEMHKFKEYFKNIIPPEPPKFDRDKFKDEMKKFREEMKKLDSIDIDLKGKFMDLRERNIEIIELKKNVAEYKKTKSFVNELKEELVKDGYLDSIDSELRFKMNDDKISVNGQDLPKELVSKYKEIFRKHHERNFEGQILIEID</sequence>
<dbReference type="RefSeq" id="WP_014559091.1">
    <property type="nucleotide sequence ID" value="NC_017464.1"/>
</dbReference>
<dbReference type="PROSITE" id="PS51257">
    <property type="entry name" value="PROKAR_LIPOPROTEIN"/>
    <property type="match status" value="1"/>
</dbReference>
<evidence type="ECO:0000256" key="1">
    <source>
        <dbReference type="SAM" id="Coils"/>
    </source>
</evidence>
<evidence type="ECO:0000313" key="2">
    <source>
        <dbReference type="EMBL" id="AFH47932.1"/>
    </source>
</evidence>
<keyword evidence="1" id="KW-0175">Coiled coil</keyword>
<accession>I0AG25</accession>
<dbReference type="AlphaFoldDB" id="I0AG25"/>
<name>I0AG25_IGNAJ</name>